<keyword evidence="4 6" id="KW-1133">Transmembrane helix</keyword>
<evidence type="ECO:0000256" key="1">
    <source>
        <dbReference type="ARBA" id="ARBA00004651"/>
    </source>
</evidence>
<feature type="transmembrane region" description="Helical" evidence="6">
    <location>
        <begin position="208"/>
        <end position="232"/>
    </location>
</feature>
<comment type="subcellular location">
    <subcellularLocation>
        <location evidence="1">Cell membrane</location>
        <topology evidence="1">Multi-pass membrane protein</topology>
    </subcellularLocation>
</comment>
<evidence type="ECO:0000256" key="4">
    <source>
        <dbReference type="ARBA" id="ARBA00022989"/>
    </source>
</evidence>
<evidence type="ECO:0000256" key="3">
    <source>
        <dbReference type="ARBA" id="ARBA00022692"/>
    </source>
</evidence>
<feature type="transmembrane region" description="Helical" evidence="6">
    <location>
        <begin position="101"/>
        <end position="122"/>
    </location>
</feature>
<dbReference type="EMBL" id="CP101989">
    <property type="protein sequence ID" value="UUI64943.1"/>
    <property type="molecule type" value="Genomic_DNA"/>
</dbReference>
<sequence>MAVPSGVVSSVVASPVLAHGGDHVAPAQAWGAQTIVPVVLAVALVAAYVAATARYGRRMPRPWRAGRTLAWTTGCALVAVALSPALAVVPGDATRHMVQHLLLGMLAPLALVLAAPVTLLLGAGSPGVRRVVGRVLRARPVHVLSHPVTAAALHVGGLAVLYLTPLYALTTRSAPAHVLVHAHFLLAGYLFAWALAGPDPAPRRPGTATRLVVLVAAGGAHAALAKLLYAHADRLPPGGVHAAADVEAAAQWMYYVGDVAEVLLAVAVLAAWYRAHDTRDVAGARLTAAPPTAAPVAT</sequence>
<feature type="transmembrane region" description="Helical" evidence="6">
    <location>
        <begin position="143"/>
        <end position="164"/>
    </location>
</feature>
<keyword evidence="5 6" id="KW-0472">Membrane</keyword>
<keyword evidence="8" id="KW-1185">Reference proteome</keyword>
<dbReference type="RefSeq" id="WP_256791294.1">
    <property type="nucleotide sequence ID" value="NZ_CP101989.1"/>
</dbReference>
<evidence type="ECO:0000256" key="2">
    <source>
        <dbReference type="ARBA" id="ARBA00022475"/>
    </source>
</evidence>
<organism evidence="7 8">
    <name type="scientific">Cellulomonas wangsupingiae</name>
    <dbReference type="NCBI Taxonomy" id="2968085"/>
    <lineage>
        <taxon>Bacteria</taxon>
        <taxon>Bacillati</taxon>
        <taxon>Actinomycetota</taxon>
        <taxon>Actinomycetes</taxon>
        <taxon>Micrococcales</taxon>
        <taxon>Cellulomonadaceae</taxon>
        <taxon>Cellulomonas</taxon>
    </lineage>
</organism>
<evidence type="ECO:0000256" key="6">
    <source>
        <dbReference type="SAM" id="Phobius"/>
    </source>
</evidence>
<name>A0ABY5K951_9CELL</name>
<feature type="transmembrane region" description="Helical" evidence="6">
    <location>
        <begin position="34"/>
        <end position="56"/>
    </location>
</feature>
<dbReference type="InterPro" id="IPR019108">
    <property type="entry name" value="Caa3_assmbl_CtaG-rel"/>
</dbReference>
<keyword evidence="3 6" id="KW-0812">Transmembrane</keyword>
<feature type="transmembrane region" description="Helical" evidence="6">
    <location>
        <begin position="176"/>
        <end position="196"/>
    </location>
</feature>
<gene>
    <name evidence="7" type="ORF">NP075_17815</name>
</gene>
<feature type="transmembrane region" description="Helical" evidence="6">
    <location>
        <begin position="68"/>
        <end position="89"/>
    </location>
</feature>
<protein>
    <submittedName>
        <fullName evidence="7">Cytochrome c oxidase assembly protein</fullName>
    </submittedName>
</protein>
<keyword evidence="2" id="KW-1003">Cell membrane</keyword>
<dbReference type="Pfam" id="PF09678">
    <property type="entry name" value="Caa3_CtaG"/>
    <property type="match status" value="1"/>
</dbReference>
<evidence type="ECO:0000313" key="8">
    <source>
        <dbReference type="Proteomes" id="UP001317322"/>
    </source>
</evidence>
<accession>A0ABY5K951</accession>
<evidence type="ECO:0000313" key="7">
    <source>
        <dbReference type="EMBL" id="UUI64943.1"/>
    </source>
</evidence>
<reference evidence="7 8" key="1">
    <citation type="submission" date="2022-07" db="EMBL/GenBank/DDBJ databases">
        <title>Novel species in genus cellulomonas.</title>
        <authorList>
            <person name="Ye L."/>
        </authorList>
    </citation>
    <scope>NUCLEOTIDE SEQUENCE [LARGE SCALE GENOMIC DNA]</scope>
    <source>
        <strain evidence="8">zg-Y908</strain>
    </source>
</reference>
<proteinExistence type="predicted"/>
<evidence type="ECO:0000256" key="5">
    <source>
        <dbReference type="ARBA" id="ARBA00023136"/>
    </source>
</evidence>
<dbReference type="Proteomes" id="UP001317322">
    <property type="component" value="Chromosome"/>
</dbReference>
<feature type="transmembrane region" description="Helical" evidence="6">
    <location>
        <begin position="252"/>
        <end position="273"/>
    </location>
</feature>